<evidence type="ECO:0000313" key="3">
    <source>
        <dbReference type="Proteomes" id="UP001152747"/>
    </source>
</evidence>
<gene>
    <name evidence="2" type="ORF">CAMP_LOCUS4041</name>
</gene>
<reference evidence="2" key="1">
    <citation type="submission" date="2022-11" db="EMBL/GenBank/DDBJ databases">
        <authorList>
            <person name="Kikuchi T."/>
        </authorList>
    </citation>
    <scope>NUCLEOTIDE SEQUENCE</scope>
    <source>
        <strain evidence="2">PS1010</strain>
    </source>
</reference>
<dbReference type="EMBL" id="CANHGI010000002">
    <property type="protein sequence ID" value="CAI5441404.1"/>
    <property type="molecule type" value="Genomic_DNA"/>
</dbReference>
<proteinExistence type="predicted"/>
<feature type="transmembrane region" description="Helical" evidence="1">
    <location>
        <begin position="26"/>
        <end position="44"/>
    </location>
</feature>
<name>A0A9P1IA17_9PELO</name>
<keyword evidence="3" id="KW-1185">Reference proteome</keyword>
<evidence type="ECO:0008006" key="4">
    <source>
        <dbReference type="Google" id="ProtNLM"/>
    </source>
</evidence>
<keyword evidence="1" id="KW-0472">Membrane</keyword>
<organism evidence="2 3">
    <name type="scientific">Caenorhabditis angaria</name>
    <dbReference type="NCBI Taxonomy" id="860376"/>
    <lineage>
        <taxon>Eukaryota</taxon>
        <taxon>Metazoa</taxon>
        <taxon>Ecdysozoa</taxon>
        <taxon>Nematoda</taxon>
        <taxon>Chromadorea</taxon>
        <taxon>Rhabditida</taxon>
        <taxon>Rhabditina</taxon>
        <taxon>Rhabditomorpha</taxon>
        <taxon>Rhabditoidea</taxon>
        <taxon>Rhabditidae</taxon>
        <taxon>Peloderinae</taxon>
        <taxon>Caenorhabditis</taxon>
    </lineage>
</organism>
<dbReference type="Proteomes" id="UP001152747">
    <property type="component" value="Unassembled WGS sequence"/>
</dbReference>
<sequence length="108" mass="12936">MEKISAKIEEILKEISFLIRYHPYDFTQYLVGIVIPIIIVGLMFKWRVKQAMNRKTKQMRQRHALLRKLMASQQNETPKNEKEIEEEEEDEVVLEAIKLLEEKAKKHN</sequence>
<evidence type="ECO:0000313" key="2">
    <source>
        <dbReference type="EMBL" id="CAI5441404.1"/>
    </source>
</evidence>
<dbReference type="AlphaFoldDB" id="A0A9P1IA17"/>
<keyword evidence="1" id="KW-0812">Transmembrane</keyword>
<comment type="caution">
    <text evidence="2">The sequence shown here is derived from an EMBL/GenBank/DDBJ whole genome shotgun (WGS) entry which is preliminary data.</text>
</comment>
<evidence type="ECO:0000256" key="1">
    <source>
        <dbReference type="SAM" id="Phobius"/>
    </source>
</evidence>
<protein>
    <recommendedName>
        <fullName evidence="4">Small integral membrane protein 15</fullName>
    </recommendedName>
</protein>
<accession>A0A9P1IA17</accession>
<keyword evidence="1" id="KW-1133">Transmembrane helix</keyword>